<dbReference type="GO" id="GO:0006355">
    <property type="term" value="P:regulation of DNA-templated transcription"/>
    <property type="evidence" value="ECO:0007669"/>
    <property type="project" value="InterPro"/>
</dbReference>
<sequence length="524" mass="58453">MGTVVGISDLDPLRWPGSKWRNLQFHNLNLYPIFKRVEWDEPGCLKRPLHPGISGKLMFVMQSSVGTFLDTYVAFIRSECGNLIKRHFLQFSKNGHGNLPHLLSNSCSELLMEIMLNPQLVYHPGTFASTSQQISAAKVFPLDEVKNEQSTGNQKPQLTQSENMLIENPNPSQLALDQPDPTNLPKNNANGNPHPVNKFEGQTQARRNNQKVKLEPEHSTDQVSRLTATSECNEEKLSFRNQNQAPSQLQYNLCTIQSRLDSPVLQAYHMQVAQHDISSLSCFLPFLDTDEWVTSSAFSDSTNPSLTTGSRDALDYQLYDCRLSSQADQLCSFTQQDPRTSETRNLSDDSNNRSGIYSCLNIDVSNGGSTVIDLSISNIVDELCLLKDAEFQNPSDSLVGNFICNQDVQSQISSTCLAAWVFNQQDLTDNSVVTSSSNADFDENGLLQNISWQQITPRLRTYTKVQKAGSIDVTSFKNYDELISSIECMFGLKGLPGDPKGSGWKLVYVGSVDGHLLRLVYKLC</sequence>
<dbReference type="GO" id="GO:0003677">
    <property type="term" value="F:DNA binding"/>
    <property type="evidence" value="ECO:0007669"/>
    <property type="project" value="InterPro"/>
</dbReference>
<dbReference type="GO" id="GO:0009725">
    <property type="term" value="P:response to hormone"/>
    <property type="evidence" value="ECO:0007669"/>
    <property type="project" value="InterPro"/>
</dbReference>
<dbReference type="PANTHER" id="PTHR31384:SF10">
    <property type="entry name" value="AUXIN RESPONSE FACTOR 5"/>
    <property type="match status" value="1"/>
</dbReference>
<organism evidence="2 3">
    <name type="scientific">Hibiscus syriacus</name>
    <name type="common">Rose of Sharon</name>
    <dbReference type="NCBI Taxonomy" id="106335"/>
    <lineage>
        <taxon>Eukaryota</taxon>
        <taxon>Viridiplantae</taxon>
        <taxon>Streptophyta</taxon>
        <taxon>Embryophyta</taxon>
        <taxon>Tracheophyta</taxon>
        <taxon>Spermatophyta</taxon>
        <taxon>Magnoliopsida</taxon>
        <taxon>eudicotyledons</taxon>
        <taxon>Gunneridae</taxon>
        <taxon>Pentapetalae</taxon>
        <taxon>rosids</taxon>
        <taxon>malvids</taxon>
        <taxon>Malvales</taxon>
        <taxon>Malvaceae</taxon>
        <taxon>Malvoideae</taxon>
        <taxon>Hibiscus</taxon>
    </lineage>
</organism>
<proteinExistence type="predicted"/>
<feature type="region of interest" description="Disordered" evidence="1">
    <location>
        <begin position="169"/>
        <end position="225"/>
    </location>
</feature>
<name>A0A6A3C8X8_HIBSY</name>
<reference evidence="2" key="1">
    <citation type="submission" date="2019-09" db="EMBL/GenBank/DDBJ databases">
        <title>Draft genome information of white flower Hibiscus syriacus.</title>
        <authorList>
            <person name="Kim Y.-M."/>
        </authorList>
    </citation>
    <scope>NUCLEOTIDE SEQUENCE [LARGE SCALE GENOMIC DNA]</scope>
    <source>
        <strain evidence="2">YM2019G1</strain>
    </source>
</reference>
<evidence type="ECO:0000313" key="3">
    <source>
        <dbReference type="Proteomes" id="UP000436088"/>
    </source>
</evidence>
<dbReference type="GO" id="GO:0005634">
    <property type="term" value="C:nucleus"/>
    <property type="evidence" value="ECO:0007669"/>
    <property type="project" value="InterPro"/>
</dbReference>
<protein>
    <submittedName>
        <fullName evidence="2">DNA-directed RNA polymerase, putative isoform 1</fullName>
    </submittedName>
</protein>
<evidence type="ECO:0000256" key="1">
    <source>
        <dbReference type="SAM" id="MobiDB-lite"/>
    </source>
</evidence>
<dbReference type="Gene3D" id="2.30.30.1040">
    <property type="match status" value="1"/>
</dbReference>
<gene>
    <name evidence="2" type="ORF">F3Y22_tig00012275pilonHSYRG00025</name>
</gene>
<dbReference type="GO" id="GO:0000428">
    <property type="term" value="C:DNA-directed RNA polymerase complex"/>
    <property type="evidence" value="ECO:0007669"/>
    <property type="project" value="UniProtKB-KW"/>
</dbReference>
<dbReference type="AlphaFoldDB" id="A0A6A3C8X8"/>
<feature type="compositionally biased region" description="Polar residues" evidence="1">
    <location>
        <begin position="169"/>
        <end position="191"/>
    </location>
</feature>
<comment type="caution">
    <text evidence="2">The sequence shown here is derived from an EMBL/GenBank/DDBJ whole genome shotgun (WGS) entry which is preliminary data.</text>
</comment>
<dbReference type="PANTHER" id="PTHR31384">
    <property type="entry name" value="AUXIN RESPONSE FACTOR 4-RELATED"/>
    <property type="match status" value="1"/>
</dbReference>
<dbReference type="Gene3D" id="3.10.20.90">
    <property type="entry name" value="Phosphatidylinositol 3-kinase Catalytic Subunit, Chain A, domain 1"/>
    <property type="match status" value="1"/>
</dbReference>
<keyword evidence="2" id="KW-0240">DNA-directed RNA polymerase</keyword>
<accession>A0A6A3C8X8</accession>
<keyword evidence="3" id="KW-1185">Reference proteome</keyword>
<dbReference type="Proteomes" id="UP000436088">
    <property type="component" value="Unassembled WGS sequence"/>
</dbReference>
<dbReference type="EMBL" id="VEPZ02000517">
    <property type="protein sequence ID" value="KAE8723612.1"/>
    <property type="molecule type" value="Genomic_DNA"/>
</dbReference>
<evidence type="ECO:0000313" key="2">
    <source>
        <dbReference type="EMBL" id="KAE8723612.1"/>
    </source>
</evidence>
<dbReference type="InterPro" id="IPR044835">
    <property type="entry name" value="ARF_plant"/>
</dbReference>
<keyword evidence="2" id="KW-0804">Transcription</keyword>